<comment type="caution">
    <text evidence="4">The sequence shown here is derived from an EMBL/GenBank/DDBJ whole genome shotgun (WGS) entry which is preliminary data.</text>
</comment>
<dbReference type="EMBL" id="SNZR01000011">
    <property type="protein sequence ID" value="TDR93657.1"/>
    <property type="molecule type" value="Genomic_DNA"/>
</dbReference>
<evidence type="ECO:0000256" key="2">
    <source>
        <dbReference type="SAM" id="MobiDB-lite"/>
    </source>
</evidence>
<feature type="domain" description="DNA polymerase Y-family little finger" evidence="3">
    <location>
        <begin position="179"/>
        <end position="256"/>
    </location>
</feature>
<dbReference type="CDD" id="cd03468">
    <property type="entry name" value="PolY_like"/>
    <property type="match status" value="1"/>
</dbReference>
<dbReference type="GO" id="GO:0003684">
    <property type="term" value="F:damaged DNA binding"/>
    <property type="evidence" value="ECO:0007669"/>
    <property type="project" value="InterPro"/>
</dbReference>
<dbReference type="GO" id="GO:0006281">
    <property type="term" value="P:DNA repair"/>
    <property type="evidence" value="ECO:0007669"/>
    <property type="project" value="InterPro"/>
</dbReference>
<evidence type="ECO:0000256" key="1">
    <source>
        <dbReference type="ARBA" id="ARBA00022763"/>
    </source>
</evidence>
<dbReference type="InterPro" id="IPR050356">
    <property type="entry name" value="SulA_CellDiv_inhibitor"/>
</dbReference>
<dbReference type="PANTHER" id="PTHR35369:SF2">
    <property type="entry name" value="BLR3025 PROTEIN"/>
    <property type="match status" value="1"/>
</dbReference>
<gene>
    <name evidence="4" type="ORF">EV668_0922</name>
</gene>
<reference evidence="4 5" key="1">
    <citation type="submission" date="2019-03" db="EMBL/GenBank/DDBJ databases">
        <title>Genomic Encyclopedia of Type Strains, Phase IV (KMG-IV): sequencing the most valuable type-strain genomes for metagenomic binning, comparative biology and taxonomic classification.</title>
        <authorList>
            <person name="Goeker M."/>
        </authorList>
    </citation>
    <scope>NUCLEOTIDE SEQUENCE [LARGE SCALE GENOMIC DNA]</scope>
    <source>
        <strain evidence="4 5">DSM 25903</strain>
    </source>
</reference>
<name>A0A4R7CA42_9HYPH</name>
<feature type="region of interest" description="Disordered" evidence="2">
    <location>
        <begin position="379"/>
        <end position="409"/>
    </location>
</feature>
<dbReference type="Pfam" id="PF11799">
    <property type="entry name" value="IMS_C"/>
    <property type="match status" value="1"/>
</dbReference>
<keyword evidence="5" id="KW-1185">Reference proteome</keyword>
<organism evidence="4 5">
    <name type="scientific">Enterovirga rhinocerotis</name>
    <dbReference type="NCBI Taxonomy" id="1339210"/>
    <lineage>
        <taxon>Bacteria</taxon>
        <taxon>Pseudomonadati</taxon>
        <taxon>Pseudomonadota</taxon>
        <taxon>Alphaproteobacteria</taxon>
        <taxon>Hyphomicrobiales</taxon>
        <taxon>Methylobacteriaceae</taxon>
        <taxon>Enterovirga</taxon>
    </lineage>
</organism>
<evidence type="ECO:0000259" key="3">
    <source>
        <dbReference type="Pfam" id="PF11799"/>
    </source>
</evidence>
<dbReference type="PANTHER" id="PTHR35369">
    <property type="entry name" value="BLR3025 PROTEIN-RELATED"/>
    <property type="match status" value="1"/>
</dbReference>
<sequence length="503" mass="55634">MPNLAVRDHEPEEDAAFLVRLAQICDRWTPLVAPAPPDGLILDVTGCAALFGGEERLRDDVLRLFRAGGLTVRAALAGTPEAARSLARHGRVAIVPPGEEGLALRPLPVAALGLAETERIALSRAGLKRIGDLADLPSAALASRFGEEINARLRRLLGREDLRLTPLRPPPPYRMDRLLAEPIGDLTMVEQVLDDLVREAVARLEAEGRGGRVFEADVFRTDGAARRIAVSTGRPSRDAPAILRLLREKLDALADPLDPGFGFDLVRLSIPVVEPLAQAQAGLDGRAVEEDEVSDLVDRLVARFGPRRVLRFVAADSHDPVRASQLRPGSFPPQSLTGQRPPSLRHAEERLEAAPRNTPQQVRACFETHRCATLLSMTQGGRGRSVPSRKERGGAVSGFLQPAPLEPPTRPLQVFDPPQPIETIAELPDGPPLRFRWRRVLHRVVRAEGPERIAAEWWRAPDDPTRDYYRVEDDEGRRFWLYRAGLYGRETDRPLWYVHGLFA</sequence>
<dbReference type="AlphaFoldDB" id="A0A4R7CA42"/>
<evidence type="ECO:0000313" key="4">
    <source>
        <dbReference type="EMBL" id="TDR93657.1"/>
    </source>
</evidence>
<accession>A0A4R7CA42</accession>
<proteinExistence type="predicted"/>
<keyword evidence="1" id="KW-0227">DNA damage</keyword>
<feature type="region of interest" description="Disordered" evidence="2">
    <location>
        <begin position="321"/>
        <end position="344"/>
    </location>
</feature>
<evidence type="ECO:0000313" key="5">
    <source>
        <dbReference type="Proteomes" id="UP000295122"/>
    </source>
</evidence>
<protein>
    <submittedName>
        <fullName evidence="4">Protein ImuB</fullName>
    </submittedName>
</protein>
<dbReference type="InterPro" id="IPR043502">
    <property type="entry name" value="DNA/RNA_pol_sf"/>
</dbReference>
<dbReference type="InterPro" id="IPR017961">
    <property type="entry name" value="DNA_pol_Y-fam_little_finger"/>
</dbReference>
<dbReference type="Proteomes" id="UP000295122">
    <property type="component" value="Unassembled WGS sequence"/>
</dbReference>
<dbReference type="SUPFAM" id="SSF56672">
    <property type="entry name" value="DNA/RNA polymerases"/>
    <property type="match status" value="1"/>
</dbReference>